<feature type="compositionally biased region" description="Low complexity" evidence="1">
    <location>
        <begin position="605"/>
        <end position="615"/>
    </location>
</feature>
<dbReference type="InterPro" id="IPR011047">
    <property type="entry name" value="Quinoprotein_ADH-like_sf"/>
</dbReference>
<feature type="compositionally biased region" description="Acidic residues" evidence="1">
    <location>
        <begin position="616"/>
        <end position="633"/>
    </location>
</feature>
<dbReference type="SMART" id="SM00564">
    <property type="entry name" value="PQQ"/>
    <property type="match status" value="3"/>
</dbReference>
<dbReference type="InterPro" id="IPR045301">
    <property type="entry name" value="GEX3-like"/>
</dbReference>
<feature type="region of interest" description="Disordered" evidence="1">
    <location>
        <begin position="601"/>
        <end position="705"/>
    </location>
</feature>
<dbReference type="SUPFAM" id="SSF50998">
    <property type="entry name" value="Quinoprotein alcohol dehydrogenase-like"/>
    <property type="match status" value="1"/>
</dbReference>
<feature type="compositionally biased region" description="Basic residues" evidence="1">
    <location>
        <begin position="695"/>
        <end position="705"/>
    </location>
</feature>
<protein>
    <submittedName>
        <fullName evidence="2">Uncharacterized protein</fullName>
    </submittedName>
</protein>
<evidence type="ECO:0000313" key="2">
    <source>
        <dbReference type="EMBL" id="KAF4363437.1"/>
    </source>
</evidence>
<evidence type="ECO:0000313" key="3">
    <source>
        <dbReference type="Proteomes" id="UP000525078"/>
    </source>
</evidence>
<sequence>MVMRDLSTDTYSCFDFELGITATHSSMLPRIHVVFLLFLLVLLNSIHCQPQELPKYPKDSSLFSALGAEFFLSHVTAEAVSRKFARRLSKPLIGNDGRIYICSEKDLFAFESNGSNAWTIRLNYTCYADMAPVYGGNEKIYVAAENRVVEINLLKIGTSEPNAEVVLSFQPADREGKGEIIGFSVSTLSSSMFVNIRGQGLFAYSTRRQLLWSAGPVLNQFGYRQGCKKNVTECYFNSVPVIDRCEASIYISNTEGELYSLSTKSPHFMWIHDLSLFGKVFTVTPGNNGRVYVVVPDKSILLTLDVYTGNLLWQGSIGPLSSVNSAPAVDTNGWVSIGSLDGFLYSFSPNGALKKFSKSTAANSVIQVSPVLDCSGYALYFSQNEMEGKTSRTIGDYTYVSAMKPRSVVFTLYVPETGSIYWSERYPGDFSSPLAKTDLDRYVLDERILLAFFAASKTGNPLACRSRHQKLISTCSQARPKLLRLYTAKYAFFLPCFRSRQHSLQLKKKSFDRSITELQTKAAEEAVANNNNNNEVHEKLDDLVREREGIERKLSTTYSLGRDKNSSWSNSNSKSLLPLYDYGKTRSSSFEGSKKERVTMFQTLSDTTSPSTTDGSDGEDEETSSDLHEDEYFENMTKGKGKVLVDENECSSDEDEDEDDDDDDGVLERQLWRSPSKPASSSLVWNKNGSGSLSLKRRKALSSTN</sequence>
<dbReference type="FunFam" id="2.130.10.10:FF:001929">
    <property type="entry name" value="Protein GAMETE EXPRESSED 3"/>
    <property type="match status" value="1"/>
</dbReference>
<dbReference type="GO" id="GO:0009793">
    <property type="term" value="P:embryo development ending in seed dormancy"/>
    <property type="evidence" value="ECO:0007669"/>
    <property type="project" value="TreeGrafter"/>
</dbReference>
<dbReference type="PANTHER" id="PTHR37253:SF1">
    <property type="entry name" value="PROTEIN GAMETE EXPRESSED 3"/>
    <property type="match status" value="1"/>
</dbReference>
<feature type="compositionally biased region" description="Polar residues" evidence="1">
    <location>
        <begin position="677"/>
        <end position="689"/>
    </location>
</feature>
<dbReference type="InterPro" id="IPR015943">
    <property type="entry name" value="WD40/YVTN_repeat-like_dom_sf"/>
</dbReference>
<dbReference type="AlphaFoldDB" id="A0A7J6EYC6"/>
<dbReference type="EMBL" id="JAATIP010000175">
    <property type="protein sequence ID" value="KAF4363437.1"/>
    <property type="molecule type" value="Genomic_DNA"/>
</dbReference>
<feature type="compositionally biased region" description="Acidic residues" evidence="1">
    <location>
        <begin position="646"/>
        <end position="665"/>
    </location>
</feature>
<name>A0A7J6EYC6_CANSA</name>
<dbReference type="Gene3D" id="2.130.10.10">
    <property type="entry name" value="YVTN repeat-like/Quinoprotein amine dehydrogenase"/>
    <property type="match status" value="1"/>
</dbReference>
<dbReference type="GO" id="GO:0010183">
    <property type="term" value="P:pollen tube guidance"/>
    <property type="evidence" value="ECO:0007669"/>
    <property type="project" value="TreeGrafter"/>
</dbReference>
<gene>
    <name evidence="2" type="ORF">F8388_016565</name>
</gene>
<reference evidence="2 3" key="1">
    <citation type="journal article" date="2020" name="bioRxiv">
        <title>Sequence and annotation of 42 cannabis genomes reveals extensive copy number variation in cannabinoid synthesis and pathogen resistance genes.</title>
        <authorList>
            <person name="Mckernan K.J."/>
            <person name="Helbert Y."/>
            <person name="Kane L.T."/>
            <person name="Ebling H."/>
            <person name="Zhang L."/>
            <person name="Liu B."/>
            <person name="Eaton Z."/>
            <person name="Mclaughlin S."/>
            <person name="Kingan S."/>
            <person name="Baybayan P."/>
            <person name="Concepcion G."/>
            <person name="Jordan M."/>
            <person name="Riva A."/>
            <person name="Barbazuk W."/>
            <person name="Harkins T."/>
        </authorList>
    </citation>
    <scope>NUCLEOTIDE SEQUENCE [LARGE SCALE GENOMIC DNA]</scope>
    <source>
        <strain evidence="3">cv. Jamaican Lion 4</strain>
        <tissue evidence="2">Leaf</tissue>
    </source>
</reference>
<evidence type="ECO:0000256" key="1">
    <source>
        <dbReference type="SAM" id="MobiDB-lite"/>
    </source>
</evidence>
<dbReference type="Proteomes" id="UP000525078">
    <property type="component" value="Unassembled WGS sequence"/>
</dbReference>
<dbReference type="PANTHER" id="PTHR37253">
    <property type="entry name" value="PROTEIN GAMETE EXPRESSED 3"/>
    <property type="match status" value="1"/>
</dbReference>
<comment type="caution">
    <text evidence="2">The sequence shown here is derived from an EMBL/GenBank/DDBJ whole genome shotgun (WGS) entry which is preliminary data.</text>
</comment>
<dbReference type="InterPro" id="IPR018391">
    <property type="entry name" value="PQQ_b-propeller_rpt"/>
</dbReference>
<proteinExistence type="predicted"/>
<dbReference type="GO" id="GO:0005886">
    <property type="term" value="C:plasma membrane"/>
    <property type="evidence" value="ECO:0007669"/>
    <property type="project" value="TreeGrafter"/>
</dbReference>
<accession>A0A7J6EYC6</accession>
<organism evidence="2 3">
    <name type="scientific">Cannabis sativa</name>
    <name type="common">Hemp</name>
    <name type="synonym">Marijuana</name>
    <dbReference type="NCBI Taxonomy" id="3483"/>
    <lineage>
        <taxon>Eukaryota</taxon>
        <taxon>Viridiplantae</taxon>
        <taxon>Streptophyta</taxon>
        <taxon>Embryophyta</taxon>
        <taxon>Tracheophyta</taxon>
        <taxon>Spermatophyta</taxon>
        <taxon>Magnoliopsida</taxon>
        <taxon>eudicotyledons</taxon>
        <taxon>Gunneridae</taxon>
        <taxon>Pentapetalae</taxon>
        <taxon>rosids</taxon>
        <taxon>fabids</taxon>
        <taxon>Rosales</taxon>
        <taxon>Cannabaceae</taxon>
        <taxon>Cannabis</taxon>
    </lineage>
</organism>